<dbReference type="AlphaFoldDB" id="A0A9W8J6S6"/>
<protein>
    <recommendedName>
        <fullName evidence="9">Nucleoporin Nup120/160-domain-containing protein</fullName>
    </recommendedName>
</protein>
<gene>
    <name evidence="7" type="ORF">H1R20_g6866</name>
</gene>
<evidence type="ECO:0000256" key="1">
    <source>
        <dbReference type="ARBA" id="ARBA00004123"/>
    </source>
</evidence>
<accession>A0A9W8J6S6</accession>
<dbReference type="InterPro" id="IPR056548">
    <property type="entry name" value="HEAT_Nup120"/>
</dbReference>
<dbReference type="PANTHER" id="PTHR21286">
    <property type="entry name" value="NUCLEAR PORE COMPLEX PROTEIN NUP160"/>
    <property type="match status" value="1"/>
</dbReference>
<feature type="domain" description="Nucleoporin Nup120/160 beta-propeller" evidence="4">
    <location>
        <begin position="184"/>
        <end position="351"/>
    </location>
</feature>
<evidence type="ECO:0000313" key="8">
    <source>
        <dbReference type="Proteomes" id="UP001140091"/>
    </source>
</evidence>
<evidence type="ECO:0000256" key="3">
    <source>
        <dbReference type="ARBA" id="ARBA00023242"/>
    </source>
</evidence>
<evidence type="ECO:0000259" key="5">
    <source>
        <dbReference type="Pfam" id="PF23300"/>
    </source>
</evidence>
<keyword evidence="8" id="KW-1185">Reference proteome</keyword>
<feature type="domain" description="Nucleoporin nup120-like HEAT repeat" evidence="5">
    <location>
        <begin position="646"/>
        <end position="810"/>
    </location>
</feature>
<dbReference type="Pfam" id="PF11715">
    <property type="entry name" value="Beta-prop_Nup120_160"/>
    <property type="match status" value="1"/>
</dbReference>
<evidence type="ECO:0000313" key="7">
    <source>
        <dbReference type="EMBL" id="KAJ2930206.1"/>
    </source>
</evidence>
<dbReference type="InterPro" id="IPR059141">
    <property type="entry name" value="Beta-prop_Nup120_160"/>
</dbReference>
<dbReference type="InterPro" id="IPR021717">
    <property type="entry name" value="Nucleoporin_Nup160"/>
</dbReference>
<keyword evidence="3" id="KW-0539">Nucleus</keyword>
<feature type="non-terminal residue" evidence="7">
    <location>
        <position position="1"/>
    </location>
</feature>
<comment type="caution">
    <text evidence="7">The sequence shown here is derived from an EMBL/GenBank/DDBJ whole genome shotgun (WGS) entry which is preliminary data.</text>
</comment>
<proteinExistence type="predicted"/>
<feature type="domain" description="NUP160 C-terminal TPR" evidence="6">
    <location>
        <begin position="951"/>
        <end position="1167"/>
    </location>
</feature>
<name>A0A9W8J6S6_9AGAR</name>
<dbReference type="Pfam" id="PF23300">
    <property type="entry name" value="HEAT_Nup120"/>
    <property type="match status" value="1"/>
</dbReference>
<reference evidence="7" key="1">
    <citation type="submission" date="2022-06" db="EMBL/GenBank/DDBJ databases">
        <title>Genome Sequence of Candolleomyces eurysporus.</title>
        <authorList>
            <person name="Buettner E."/>
        </authorList>
    </citation>
    <scope>NUCLEOTIDE SEQUENCE</scope>
    <source>
        <strain evidence="7">VTCC 930004</strain>
    </source>
</reference>
<dbReference type="Pfam" id="PF23347">
    <property type="entry name" value="TPR_Nup160_C"/>
    <property type="match status" value="1"/>
</dbReference>
<evidence type="ECO:0000259" key="6">
    <source>
        <dbReference type="Pfam" id="PF23347"/>
    </source>
</evidence>
<sequence>MEDFLVSTHLSSLAAAAPTTVTIRTARQRLPLPQTQERTTISNEHAIFTSVLDSEATGTVLLRLIHGGLIVELLSLSTDVHPLRLVFPSLLLNSPAVFLEDSELHVLAVTEFGSLYRVVVPVRGRDLWRHEGDNIWPKEYMIKGFPEDTRTCFVQAQGTYCVALTMPNGSLLRLDVDPLGYDSHEGNTLVTLWETQGRSTVEKTNLNFESSDLHDTQPAIWKTASYAQEPELTPSYMEERLLSPGSLTEKFLEAVFQPGVFSSLSLRAAIDQYTDACLTLPGAPPPQLLATYSTLCENVAAVVGCTVILNRDSQSGAFQYGNYWTALKRDWEGFVARCREVERSARWPLVLGSRGPDDVIVIERERAGSLVIEDMAIYLQRLIESDHLTDASFDILAVSGALRQKLGPELMSNLEGRAIDLIHQEFGFSLVDILQDQANKLQVQQTLDEGSASWFAGRLQSIGDLDRATRAAIDAIGSLDYVVKREDDEADLSTLLPSTQSDWARGLTARYTAISVEARYQLSLSLITLLLYLSNDLPQWDVSLIAEVFAVFKGTAMLRYVSQQPAERPLKEVEGSFDDDVVSRMRNMDVSHNRIPSSAPTSLVYLLLAQSSTIGGISVIAHTFLDTSGLLQSVSPSYATKFEVVFCERLRLLKFYDVARELLSCLPRTSSAIFVLAQVWLQIGRFDEAAQLFEKLAGSFGPDNALSPDDIEALTSLLPAAHSIQSHFAYYLFVSELFKTHMLTRYEVQFAQMAISTAPLGTDTSSLWATITKGFADLGLYEEAYAALMAMPYEKQKREFAGQLALRMCEENAVAKLMTFDFAGISEEVESILSFKARNVDPRLQPSYSKILYTWYIQRGEYRNAAALVMYQRAIKLQEIITNVHLFISFGEEQLDSYSIAINALILVDENSQWVILPVVGDSARKRGTSSKYIPESKFTSSKYETQVVHLADIQRQHTLLSAQIAIIKRSPELLNSPEFLLPPSVLVLRLVHLNLFSQALTVANALKVDMTDLFTNLTAQCIRLSKNSEISPPVDSDWLLTDSSITWSGSTADRAWRFLRQSLERHDGADTDYRYTKACLETIISLDRSSPPPPWLLQIIQNHHPEYLIRLSLRYENIEDAVSYMLDLVKKSDQRLTREPSPGNASSTWLPYTLVDQVIVAASSLPKPPLLLSQLRNEIANRMKRVQKLSHASA</sequence>
<comment type="subcellular location">
    <subcellularLocation>
        <location evidence="1">Nucleus</location>
    </subcellularLocation>
</comment>
<evidence type="ECO:0000259" key="4">
    <source>
        <dbReference type="Pfam" id="PF11715"/>
    </source>
</evidence>
<dbReference type="InterPro" id="IPR056536">
    <property type="entry name" value="TPR_NUP160_C"/>
</dbReference>
<dbReference type="EMBL" id="JANBPK010000847">
    <property type="protein sequence ID" value="KAJ2930206.1"/>
    <property type="molecule type" value="Genomic_DNA"/>
</dbReference>
<organism evidence="7 8">
    <name type="scientific">Candolleomyces eurysporus</name>
    <dbReference type="NCBI Taxonomy" id="2828524"/>
    <lineage>
        <taxon>Eukaryota</taxon>
        <taxon>Fungi</taxon>
        <taxon>Dikarya</taxon>
        <taxon>Basidiomycota</taxon>
        <taxon>Agaricomycotina</taxon>
        <taxon>Agaricomycetes</taxon>
        <taxon>Agaricomycetidae</taxon>
        <taxon>Agaricales</taxon>
        <taxon>Agaricineae</taxon>
        <taxon>Psathyrellaceae</taxon>
        <taxon>Candolleomyces</taxon>
    </lineage>
</organism>
<dbReference type="GO" id="GO:0005643">
    <property type="term" value="C:nuclear pore"/>
    <property type="evidence" value="ECO:0007669"/>
    <property type="project" value="UniProtKB-ARBA"/>
</dbReference>
<keyword evidence="2" id="KW-0813">Transport</keyword>
<evidence type="ECO:0000256" key="2">
    <source>
        <dbReference type="ARBA" id="ARBA00022448"/>
    </source>
</evidence>
<dbReference type="OrthoDB" id="67716at2759"/>
<dbReference type="PANTHER" id="PTHR21286:SF0">
    <property type="entry name" value="NUCLEAR PORE COMPLEX PROTEIN NUP160"/>
    <property type="match status" value="1"/>
</dbReference>
<dbReference type="Proteomes" id="UP001140091">
    <property type="component" value="Unassembled WGS sequence"/>
</dbReference>
<dbReference type="GO" id="GO:0017056">
    <property type="term" value="F:structural constituent of nuclear pore"/>
    <property type="evidence" value="ECO:0007669"/>
    <property type="project" value="TreeGrafter"/>
</dbReference>
<evidence type="ECO:0008006" key="9">
    <source>
        <dbReference type="Google" id="ProtNLM"/>
    </source>
</evidence>